<dbReference type="EMBL" id="CP001778">
    <property type="protein sequence ID" value="ADD44320.1"/>
    <property type="molecule type" value="Genomic_DNA"/>
</dbReference>
<dbReference type="AlphaFoldDB" id="D3Q7H8"/>
<dbReference type="HOGENOM" id="CLU_3367487_0_0_11"/>
<name>D3Q7H8_STANL</name>
<sequence>MPQLFLPVDLVTSVPSLPSEIHTMVVTSNPQLFAS</sequence>
<evidence type="ECO:0000313" key="1">
    <source>
        <dbReference type="EMBL" id="ADD44320.1"/>
    </source>
</evidence>
<proteinExistence type="predicted"/>
<protein>
    <submittedName>
        <fullName evidence="1">Uncharacterized protein</fullName>
    </submittedName>
</protein>
<evidence type="ECO:0000313" key="2">
    <source>
        <dbReference type="Proteomes" id="UP000000844"/>
    </source>
</evidence>
<dbReference type="STRING" id="446470.Snas_4677"/>
<organism evidence="1 2">
    <name type="scientific">Stackebrandtia nassauensis (strain DSM 44728 / CIP 108903 / NRRL B-16338 / NBRC 102104 / LLR-40K-21)</name>
    <dbReference type="NCBI Taxonomy" id="446470"/>
    <lineage>
        <taxon>Bacteria</taxon>
        <taxon>Bacillati</taxon>
        <taxon>Actinomycetota</taxon>
        <taxon>Actinomycetes</taxon>
        <taxon>Glycomycetales</taxon>
        <taxon>Glycomycetaceae</taxon>
        <taxon>Stackebrandtia</taxon>
    </lineage>
</organism>
<dbReference type="KEGG" id="sna:Snas_4677"/>
<dbReference type="Proteomes" id="UP000000844">
    <property type="component" value="Chromosome"/>
</dbReference>
<keyword evidence="2" id="KW-1185">Reference proteome</keyword>
<accession>D3Q7H8</accession>
<gene>
    <name evidence="1" type="ordered locus">Snas_4677</name>
</gene>
<reference evidence="1 2" key="1">
    <citation type="journal article" date="2009" name="Stand. Genomic Sci.">
        <title>Complete genome sequence of Stackebrandtia nassauensis type strain (LLR-40K-21).</title>
        <authorList>
            <person name="Munk C."/>
            <person name="Lapidus A."/>
            <person name="Copeland A."/>
            <person name="Jando M."/>
            <person name="Mayilraj S."/>
            <person name="Glavina Del Rio T."/>
            <person name="Nolan M."/>
            <person name="Chen F."/>
            <person name="Lucas S."/>
            <person name="Tice H."/>
            <person name="Cheng J.F."/>
            <person name="Han C."/>
            <person name="Detter J.C."/>
            <person name="Bruce D."/>
            <person name="Goodwin L."/>
            <person name="Chain P."/>
            <person name="Pitluck S."/>
            <person name="Goker M."/>
            <person name="Ovchinikova G."/>
            <person name="Pati A."/>
            <person name="Ivanova N."/>
            <person name="Mavromatis K."/>
            <person name="Chen A."/>
            <person name="Palaniappan K."/>
            <person name="Land M."/>
            <person name="Hauser L."/>
            <person name="Chang Y.J."/>
            <person name="Jeffries C.D."/>
            <person name="Bristow J."/>
            <person name="Eisen J.A."/>
            <person name="Markowitz V."/>
            <person name="Hugenholtz P."/>
            <person name="Kyrpides N.C."/>
            <person name="Klenk H.P."/>
        </authorList>
    </citation>
    <scope>NUCLEOTIDE SEQUENCE [LARGE SCALE GENOMIC DNA]</scope>
    <source>
        <strain evidence="2">DSM 44728 / CIP 108903 / NRRL B-16338 / NBRC 102104 / LLR-40K-21</strain>
    </source>
</reference>